<accession>A0A9D1HJY1</accession>
<keyword evidence="1" id="KW-0472">Membrane</keyword>
<reference evidence="2" key="1">
    <citation type="submission" date="2020-10" db="EMBL/GenBank/DDBJ databases">
        <authorList>
            <person name="Gilroy R."/>
        </authorList>
    </citation>
    <scope>NUCLEOTIDE SEQUENCE</scope>
    <source>
        <strain evidence="2">2830</strain>
    </source>
</reference>
<sequence length="194" mass="22433">MDRAEFQAVQLVLAFVLGVGLGIFYDVYRVWFRRTQARAVKGLGDIIWWLAALGLAAWAFYRINSLSLRAAPLALALLGVAVQQWLVSPWAFPLLQRFCHAAERFLGWVMQLLQRAVAFMLLPLVWPVELVFRLLLVLMHLVRRLMNLLERILRWLFAPPVRFLRRVGGAVKRRLKRLLVSTPDEQSDELVEDT</sequence>
<dbReference type="EMBL" id="DVMH01000022">
    <property type="protein sequence ID" value="HIU10474.1"/>
    <property type="molecule type" value="Genomic_DNA"/>
</dbReference>
<dbReference type="InterPro" id="IPR019074">
    <property type="entry name" value="YabQ"/>
</dbReference>
<feature type="transmembrane region" description="Helical" evidence="1">
    <location>
        <begin position="6"/>
        <end position="28"/>
    </location>
</feature>
<evidence type="ECO:0000313" key="2">
    <source>
        <dbReference type="EMBL" id="HIU10474.1"/>
    </source>
</evidence>
<dbReference type="NCBIfam" id="TIGR02893">
    <property type="entry name" value="spore_yabQ"/>
    <property type="match status" value="1"/>
</dbReference>
<feature type="transmembrane region" description="Helical" evidence="1">
    <location>
        <begin position="40"/>
        <end position="61"/>
    </location>
</feature>
<keyword evidence="1" id="KW-0812">Transmembrane</keyword>
<dbReference type="Proteomes" id="UP000824124">
    <property type="component" value="Unassembled WGS sequence"/>
</dbReference>
<dbReference type="Pfam" id="PF09578">
    <property type="entry name" value="Spore_YabQ"/>
    <property type="match status" value="1"/>
</dbReference>
<reference evidence="2" key="2">
    <citation type="journal article" date="2021" name="PeerJ">
        <title>Extensive microbial diversity within the chicken gut microbiome revealed by metagenomics and culture.</title>
        <authorList>
            <person name="Gilroy R."/>
            <person name="Ravi A."/>
            <person name="Getino M."/>
            <person name="Pursley I."/>
            <person name="Horton D.L."/>
            <person name="Alikhan N.F."/>
            <person name="Baker D."/>
            <person name="Gharbi K."/>
            <person name="Hall N."/>
            <person name="Watson M."/>
            <person name="Adriaenssens E.M."/>
            <person name="Foster-Nyarko E."/>
            <person name="Jarju S."/>
            <person name="Secka A."/>
            <person name="Antonio M."/>
            <person name="Oren A."/>
            <person name="Chaudhuri R.R."/>
            <person name="La Ragione R."/>
            <person name="Hildebrand F."/>
            <person name="Pallen M.J."/>
        </authorList>
    </citation>
    <scope>NUCLEOTIDE SEQUENCE</scope>
    <source>
        <strain evidence="2">2830</strain>
    </source>
</reference>
<evidence type="ECO:0008006" key="4">
    <source>
        <dbReference type="Google" id="ProtNLM"/>
    </source>
</evidence>
<gene>
    <name evidence="2" type="ORF">IAB00_04400</name>
</gene>
<keyword evidence="1" id="KW-1133">Transmembrane helix</keyword>
<name>A0A9D1HJY1_9FIRM</name>
<proteinExistence type="predicted"/>
<organism evidence="2 3">
    <name type="scientific">Candidatus Avidehalobacter gallistercoris</name>
    <dbReference type="NCBI Taxonomy" id="2840694"/>
    <lineage>
        <taxon>Bacteria</taxon>
        <taxon>Bacillati</taxon>
        <taxon>Bacillota</taxon>
        <taxon>Clostridia</taxon>
        <taxon>Eubacteriales</taxon>
        <taxon>Peptococcaceae</taxon>
        <taxon>Peptococcaceae incertae sedis</taxon>
        <taxon>Candidatus Avidehalobacter</taxon>
    </lineage>
</organism>
<evidence type="ECO:0000256" key="1">
    <source>
        <dbReference type="SAM" id="Phobius"/>
    </source>
</evidence>
<comment type="caution">
    <text evidence="2">The sequence shown here is derived from an EMBL/GenBank/DDBJ whole genome shotgun (WGS) entry which is preliminary data.</text>
</comment>
<protein>
    <recommendedName>
        <fullName evidence="4">Spore cortex biosynthesis protein YabQ</fullName>
    </recommendedName>
</protein>
<evidence type="ECO:0000313" key="3">
    <source>
        <dbReference type="Proteomes" id="UP000824124"/>
    </source>
</evidence>
<dbReference type="AlphaFoldDB" id="A0A9D1HJY1"/>